<dbReference type="EMBL" id="SPHZ02000003">
    <property type="protein sequence ID" value="KAF0923450.1"/>
    <property type="molecule type" value="Genomic_DNA"/>
</dbReference>
<dbReference type="SUPFAM" id="SSF47616">
    <property type="entry name" value="GST C-terminal domain-like"/>
    <property type="match status" value="1"/>
</dbReference>
<feature type="domain" description="GST N-terminal" evidence="5">
    <location>
        <begin position="5"/>
        <end position="86"/>
    </location>
</feature>
<dbReference type="InterPro" id="IPR036282">
    <property type="entry name" value="Glutathione-S-Trfase_C_sf"/>
</dbReference>
<dbReference type="SFLD" id="SFLDS00019">
    <property type="entry name" value="Glutathione_Transferase_(cytos"/>
    <property type="match status" value="1"/>
</dbReference>
<dbReference type="SUPFAM" id="SSF52833">
    <property type="entry name" value="Thioredoxin-like"/>
    <property type="match status" value="1"/>
</dbReference>
<dbReference type="InterPro" id="IPR040079">
    <property type="entry name" value="Glutathione_S-Trfase"/>
</dbReference>
<evidence type="ECO:0000256" key="1">
    <source>
        <dbReference type="ARBA" id="ARBA00010128"/>
    </source>
</evidence>
<dbReference type="EC" id="2.5.1.18" evidence="2"/>
<dbReference type="Gene3D" id="1.20.1050.10">
    <property type="match status" value="2"/>
</dbReference>
<evidence type="ECO:0000256" key="3">
    <source>
        <dbReference type="ARBA" id="ARBA00022679"/>
    </source>
</evidence>
<dbReference type="Gene3D" id="3.40.30.10">
    <property type="entry name" value="Glutaredoxin"/>
    <property type="match status" value="1"/>
</dbReference>
<evidence type="ECO:0000313" key="7">
    <source>
        <dbReference type="Proteomes" id="UP000479710"/>
    </source>
</evidence>
<dbReference type="GO" id="GO:0004364">
    <property type="term" value="F:glutathione transferase activity"/>
    <property type="evidence" value="ECO:0007669"/>
    <property type="project" value="UniProtKB-EC"/>
</dbReference>
<comment type="similarity">
    <text evidence="1">Belongs to the GST superfamily. Phi family.</text>
</comment>
<comment type="catalytic activity">
    <reaction evidence="4">
        <text>RX + glutathione = an S-substituted glutathione + a halide anion + H(+)</text>
        <dbReference type="Rhea" id="RHEA:16437"/>
        <dbReference type="ChEBI" id="CHEBI:15378"/>
        <dbReference type="ChEBI" id="CHEBI:16042"/>
        <dbReference type="ChEBI" id="CHEBI:17792"/>
        <dbReference type="ChEBI" id="CHEBI:57925"/>
        <dbReference type="ChEBI" id="CHEBI:90779"/>
        <dbReference type="EC" id="2.5.1.18"/>
    </reaction>
</comment>
<dbReference type="GO" id="GO:0043295">
    <property type="term" value="F:glutathione binding"/>
    <property type="evidence" value="ECO:0007669"/>
    <property type="project" value="TreeGrafter"/>
</dbReference>
<dbReference type="GO" id="GO:0006749">
    <property type="term" value="P:glutathione metabolic process"/>
    <property type="evidence" value="ECO:0007669"/>
    <property type="project" value="TreeGrafter"/>
</dbReference>
<evidence type="ECO:0000256" key="2">
    <source>
        <dbReference type="ARBA" id="ARBA00012452"/>
    </source>
</evidence>
<dbReference type="OrthoDB" id="422574at2759"/>
<reference evidence="6 7" key="1">
    <citation type="submission" date="2019-11" db="EMBL/GenBank/DDBJ databases">
        <title>Whole genome sequence of Oryza granulata.</title>
        <authorList>
            <person name="Li W."/>
        </authorList>
    </citation>
    <scope>NUCLEOTIDE SEQUENCE [LARGE SCALE GENOMIC DNA]</scope>
    <source>
        <strain evidence="7">cv. Menghai</strain>
        <tissue evidence="6">Leaf</tissue>
    </source>
</reference>
<dbReference type="Pfam" id="PF02798">
    <property type="entry name" value="GST_N"/>
    <property type="match status" value="1"/>
</dbReference>
<dbReference type="FunFam" id="3.40.30.10:FF:000016">
    <property type="entry name" value="Glutathione S-transferase F2"/>
    <property type="match status" value="1"/>
</dbReference>
<dbReference type="CDD" id="cd03053">
    <property type="entry name" value="GST_N_Phi"/>
    <property type="match status" value="1"/>
</dbReference>
<accession>A0A6G1EF65</accession>
<dbReference type="PANTHER" id="PTHR43900">
    <property type="entry name" value="GLUTATHIONE S-TRANSFERASE RHO"/>
    <property type="match status" value="1"/>
</dbReference>
<dbReference type="PANTHER" id="PTHR43900:SF3">
    <property type="entry name" value="GLUTATHIONE S-TRANSFERASE RHO"/>
    <property type="match status" value="1"/>
</dbReference>
<dbReference type="InterPro" id="IPR004045">
    <property type="entry name" value="Glutathione_S-Trfase_N"/>
</dbReference>
<evidence type="ECO:0000313" key="6">
    <source>
        <dbReference type="EMBL" id="KAF0923450.1"/>
    </source>
</evidence>
<evidence type="ECO:0000256" key="4">
    <source>
        <dbReference type="ARBA" id="ARBA00047960"/>
    </source>
</evidence>
<keyword evidence="7" id="KW-1185">Reference proteome</keyword>
<dbReference type="GO" id="GO:0005737">
    <property type="term" value="C:cytoplasm"/>
    <property type="evidence" value="ECO:0007669"/>
    <property type="project" value="TreeGrafter"/>
</dbReference>
<proteinExistence type="inferred from homology"/>
<name>A0A6G1EF65_9ORYZ</name>
<protein>
    <recommendedName>
        <fullName evidence="2">glutathione transferase</fullName>
        <ecNumber evidence="2">2.5.1.18</ecNumber>
    </recommendedName>
</protein>
<keyword evidence="3" id="KW-0808">Transferase</keyword>
<dbReference type="PROSITE" id="PS50404">
    <property type="entry name" value="GST_NTER"/>
    <property type="match status" value="1"/>
</dbReference>
<dbReference type="Proteomes" id="UP000479710">
    <property type="component" value="Unassembled WGS sequence"/>
</dbReference>
<dbReference type="AlphaFoldDB" id="A0A6G1EF65"/>
<evidence type="ECO:0000259" key="5">
    <source>
        <dbReference type="PROSITE" id="PS50404"/>
    </source>
</evidence>
<dbReference type="InterPro" id="IPR036249">
    <property type="entry name" value="Thioredoxin-like_sf"/>
</dbReference>
<sequence>MAAGRKLKLYGMALSANVVRVATALNEKGLDFDIVPVDLRSAAHKQPDFLALNPFGQIPVLQDGDEVLYESRAINRYIATKYKAEGADLLPASASPAKLEVWLEVESHHFYPAISELVFQLLIKPLLGGAPDQAVVDKHAGALAKVLDIYDAHLAGNRPHVKAWWDDISARPAWKKTAAAIPFPPAA</sequence>
<dbReference type="SFLD" id="SFLDG00358">
    <property type="entry name" value="Main_(cytGST)"/>
    <property type="match status" value="1"/>
</dbReference>
<organism evidence="6 7">
    <name type="scientific">Oryza meyeriana var. granulata</name>
    <dbReference type="NCBI Taxonomy" id="110450"/>
    <lineage>
        <taxon>Eukaryota</taxon>
        <taxon>Viridiplantae</taxon>
        <taxon>Streptophyta</taxon>
        <taxon>Embryophyta</taxon>
        <taxon>Tracheophyta</taxon>
        <taxon>Spermatophyta</taxon>
        <taxon>Magnoliopsida</taxon>
        <taxon>Liliopsida</taxon>
        <taxon>Poales</taxon>
        <taxon>Poaceae</taxon>
        <taxon>BOP clade</taxon>
        <taxon>Oryzoideae</taxon>
        <taxon>Oryzeae</taxon>
        <taxon>Oryzinae</taxon>
        <taxon>Oryza</taxon>
        <taxon>Oryza meyeriana</taxon>
    </lineage>
</organism>
<gene>
    <name evidence="6" type="ORF">E2562_006348</name>
</gene>
<comment type="caution">
    <text evidence="6">The sequence shown here is derived from an EMBL/GenBank/DDBJ whole genome shotgun (WGS) entry which is preliminary data.</text>
</comment>